<dbReference type="GO" id="GO:0051537">
    <property type="term" value="F:2 iron, 2 sulfur cluster binding"/>
    <property type="evidence" value="ECO:0007669"/>
    <property type="project" value="UniProtKB-KW"/>
</dbReference>
<dbReference type="Gene3D" id="3.40.50.80">
    <property type="entry name" value="Nucleotide-binding domain of ferredoxin-NADP reductase (FNR) module"/>
    <property type="match status" value="1"/>
</dbReference>
<dbReference type="Pfam" id="PF00175">
    <property type="entry name" value="NAD_binding_1"/>
    <property type="match status" value="1"/>
</dbReference>
<evidence type="ECO:0000256" key="3">
    <source>
        <dbReference type="ARBA" id="ARBA00022714"/>
    </source>
</evidence>
<accession>A0AA40SF55</accession>
<dbReference type="GO" id="GO:0046872">
    <property type="term" value="F:metal ion binding"/>
    <property type="evidence" value="ECO:0007669"/>
    <property type="project" value="UniProtKB-KW"/>
</dbReference>
<keyword evidence="3" id="KW-0001">2Fe-2S</keyword>
<dbReference type="InterPro" id="IPR001433">
    <property type="entry name" value="OxRdtase_FAD/NAD-bd"/>
</dbReference>
<dbReference type="SUPFAM" id="SSF52343">
    <property type="entry name" value="Ferredoxin reductase-like, C-terminal NADP-linked domain"/>
    <property type="match status" value="1"/>
</dbReference>
<keyword evidence="6" id="KW-0560">Oxidoreductase</keyword>
<dbReference type="PANTHER" id="PTHR47354:SF8">
    <property type="entry name" value="1,2-PHENYLACETYL-COA EPOXIDASE, SUBUNIT E"/>
    <property type="match status" value="1"/>
</dbReference>
<evidence type="ECO:0000256" key="5">
    <source>
        <dbReference type="ARBA" id="ARBA00022827"/>
    </source>
</evidence>
<protein>
    <submittedName>
        <fullName evidence="12">Ring-1,2-phenylacetyl-CoA epoxidase subunit PaaE</fullName>
    </submittedName>
</protein>
<proteinExistence type="predicted"/>
<feature type="domain" description="2Fe-2S ferredoxin-type" evidence="10">
    <location>
        <begin position="327"/>
        <end position="417"/>
    </location>
</feature>
<organism evidence="12 13">
    <name type="scientific">Streptomyces calvus</name>
    <dbReference type="NCBI Taxonomy" id="67282"/>
    <lineage>
        <taxon>Bacteria</taxon>
        <taxon>Bacillati</taxon>
        <taxon>Actinomycetota</taxon>
        <taxon>Actinomycetes</taxon>
        <taxon>Kitasatosporales</taxon>
        <taxon>Streptomycetaceae</taxon>
        <taxon>Streptomyces</taxon>
    </lineage>
</organism>
<dbReference type="InterPro" id="IPR039261">
    <property type="entry name" value="FNR_nucleotide-bd"/>
</dbReference>
<dbReference type="RefSeq" id="WP_142196635.1">
    <property type="nucleotide sequence ID" value="NZ_BMSU01000003.1"/>
</dbReference>
<dbReference type="AlphaFoldDB" id="A0AA40SF55"/>
<keyword evidence="4" id="KW-0479">Metal-binding</keyword>
<dbReference type="PROSITE" id="PS00197">
    <property type="entry name" value="2FE2S_FER_1"/>
    <property type="match status" value="1"/>
</dbReference>
<evidence type="ECO:0000256" key="8">
    <source>
        <dbReference type="ARBA" id="ARBA00023014"/>
    </source>
</evidence>
<dbReference type="SUPFAM" id="SSF63380">
    <property type="entry name" value="Riboflavin synthase domain-like"/>
    <property type="match status" value="1"/>
</dbReference>
<dbReference type="PRINTS" id="PR00410">
    <property type="entry name" value="PHEHYDRXLASE"/>
</dbReference>
<dbReference type="PROSITE" id="PS51384">
    <property type="entry name" value="FAD_FR"/>
    <property type="match status" value="1"/>
</dbReference>
<feature type="domain" description="FAD-binding FR-type" evidence="11">
    <location>
        <begin position="22"/>
        <end position="127"/>
    </location>
</feature>
<dbReference type="PROSITE" id="PS51085">
    <property type="entry name" value="2FE2S_FER_2"/>
    <property type="match status" value="1"/>
</dbReference>
<dbReference type="Gene3D" id="3.10.20.30">
    <property type="match status" value="1"/>
</dbReference>
<dbReference type="EMBL" id="JACJIE010000007">
    <property type="protein sequence ID" value="MBA8945046.1"/>
    <property type="molecule type" value="Genomic_DNA"/>
</dbReference>
<comment type="cofactor">
    <cofactor evidence="1">
        <name>FAD</name>
        <dbReference type="ChEBI" id="CHEBI:57692"/>
    </cofactor>
</comment>
<dbReference type="Proteomes" id="UP000530412">
    <property type="component" value="Unassembled WGS sequence"/>
</dbReference>
<dbReference type="CDD" id="cd06214">
    <property type="entry name" value="PA_degradation_oxidoreductase_like"/>
    <property type="match status" value="1"/>
</dbReference>
<evidence type="ECO:0000256" key="7">
    <source>
        <dbReference type="ARBA" id="ARBA00023004"/>
    </source>
</evidence>
<dbReference type="SUPFAM" id="SSF54292">
    <property type="entry name" value="2Fe-2S ferredoxin-like"/>
    <property type="match status" value="1"/>
</dbReference>
<evidence type="ECO:0000259" key="11">
    <source>
        <dbReference type="PROSITE" id="PS51384"/>
    </source>
</evidence>
<dbReference type="InterPro" id="IPR001041">
    <property type="entry name" value="2Fe-2S_ferredoxin-type"/>
</dbReference>
<sequence length="417" mass="43239">MNTAAIPPTARSEPRTGPARRTGWHALEVTEVRRLTADAVAVALEVPAGLRAVFAHRPGQHVVVRHRRPGGELRRSYSVCPPPHDPTALRLVIERGSPDGFGAHATTRLAPGNHLELSPPTGTFALPDLPGGHHVLLAGGSGITPLAAMAADVLRRDPACRVSLVHSVRTSCDALLADELAELKDAFVDRFTVLYVVTGEDTAHGGGPLGGRLDGAGLDRLLTALDARPAPDTAHALCGPPGLVATARRVLADAGADPALVRRELFTTAAAPGESTDASPSADPSPPADPSPSADPSPPADPSPSSGASPTAAPSPLTETSPPARTTRITVLLGGRRRYATVLPQDTAVLDALLRADPDVPYACREGVCGSCRAKVLSGQVAARGQHALDERDRAAGYTLVCRARPRSAELTLDFDA</sequence>
<dbReference type="InterPro" id="IPR008333">
    <property type="entry name" value="Cbr1-like_FAD-bd_dom"/>
</dbReference>
<feature type="compositionally biased region" description="Low complexity" evidence="9">
    <location>
        <begin position="303"/>
        <end position="324"/>
    </location>
</feature>
<dbReference type="Pfam" id="PF00970">
    <property type="entry name" value="FAD_binding_6"/>
    <property type="match status" value="1"/>
</dbReference>
<keyword evidence="8" id="KW-0411">Iron-sulfur</keyword>
<dbReference type="InterPro" id="IPR036010">
    <property type="entry name" value="2Fe-2S_ferredoxin-like_sf"/>
</dbReference>
<dbReference type="GO" id="GO:0050660">
    <property type="term" value="F:flavin adenine dinucleotide binding"/>
    <property type="evidence" value="ECO:0007669"/>
    <property type="project" value="TreeGrafter"/>
</dbReference>
<comment type="caution">
    <text evidence="12">The sequence shown here is derived from an EMBL/GenBank/DDBJ whole genome shotgun (WGS) entry which is preliminary data.</text>
</comment>
<gene>
    <name evidence="12" type="ORF">FHS33_003489</name>
</gene>
<feature type="compositionally biased region" description="Pro residues" evidence="9">
    <location>
        <begin position="283"/>
        <end position="302"/>
    </location>
</feature>
<evidence type="ECO:0000256" key="9">
    <source>
        <dbReference type="SAM" id="MobiDB-lite"/>
    </source>
</evidence>
<evidence type="ECO:0000256" key="6">
    <source>
        <dbReference type="ARBA" id="ARBA00023002"/>
    </source>
</evidence>
<dbReference type="InterPro" id="IPR050415">
    <property type="entry name" value="MRET"/>
</dbReference>
<dbReference type="InterPro" id="IPR006058">
    <property type="entry name" value="2Fe2S_fd_BS"/>
</dbReference>
<evidence type="ECO:0000256" key="4">
    <source>
        <dbReference type="ARBA" id="ARBA00022723"/>
    </source>
</evidence>
<evidence type="ECO:0000259" key="10">
    <source>
        <dbReference type="PROSITE" id="PS51085"/>
    </source>
</evidence>
<dbReference type="PANTHER" id="PTHR47354">
    <property type="entry name" value="NADH OXIDOREDUCTASE HCR"/>
    <property type="match status" value="1"/>
</dbReference>
<keyword evidence="2" id="KW-0285">Flavoprotein</keyword>
<keyword evidence="5" id="KW-0274">FAD</keyword>
<name>A0AA40SF55_9ACTN</name>
<keyword evidence="7" id="KW-0408">Iron</keyword>
<dbReference type="CDD" id="cd00207">
    <property type="entry name" value="fer2"/>
    <property type="match status" value="1"/>
</dbReference>
<feature type="region of interest" description="Disordered" evidence="9">
    <location>
        <begin position="271"/>
        <end position="326"/>
    </location>
</feature>
<reference evidence="12 13" key="1">
    <citation type="submission" date="2020-08" db="EMBL/GenBank/DDBJ databases">
        <title>Genomic Encyclopedia of Type Strains, Phase III (KMG-III): the genomes of soil and plant-associated and newly described type strains.</title>
        <authorList>
            <person name="Whitman W."/>
        </authorList>
    </citation>
    <scope>NUCLEOTIDE SEQUENCE [LARGE SCALE GENOMIC DNA]</scope>
    <source>
        <strain evidence="12 13">CECT 3271</strain>
    </source>
</reference>
<dbReference type="GO" id="GO:0016491">
    <property type="term" value="F:oxidoreductase activity"/>
    <property type="evidence" value="ECO:0007669"/>
    <property type="project" value="UniProtKB-KW"/>
</dbReference>
<evidence type="ECO:0000313" key="12">
    <source>
        <dbReference type="EMBL" id="MBA8945046.1"/>
    </source>
</evidence>
<dbReference type="Gene3D" id="2.40.30.10">
    <property type="entry name" value="Translation factors"/>
    <property type="match status" value="1"/>
</dbReference>
<dbReference type="InterPro" id="IPR017938">
    <property type="entry name" value="Riboflavin_synthase-like_b-brl"/>
</dbReference>
<dbReference type="InterPro" id="IPR012675">
    <property type="entry name" value="Beta-grasp_dom_sf"/>
</dbReference>
<evidence type="ECO:0000313" key="13">
    <source>
        <dbReference type="Proteomes" id="UP000530412"/>
    </source>
</evidence>
<dbReference type="InterPro" id="IPR017927">
    <property type="entry name" value="FAD-bd_FR_type"/>
</dbReference>
<feature type="region of interest" description="Disordered" evidence="9">
    <location>
        <begin position="1"/>
        <end position="22"/>
    </location>
</feature>
<evidence type="ECO:0000256" key="1">
    <source>
        <dbReference type="ARBA" id="ARBA00001974"/>
    </source>
</evidence>
<evidence type="ECO:0000256" key="2">
    <source>
        <dbReference type="ARBA" id="ARBA00022630"/>
    </source>
</evidence>
<dbReference type="Pfam" id="PF00111">
    <property type="entry name" value="Fer2"/>
    <property type="match status" value="1"/>
</dbReference>